<comment type="similarity">
    <text evidence="7">Belongs to the TonB-dependent receptor family.</text>
</comment>
<protein>
    <submittedName>
        <fullName evidence="10">TonB-dependent receptor</fullName>
    </submittedName>
</protein>
<dbReference type="InterPro" id="IPR023997">
    <property type="entry name" value="TonB-dep_OMP_SusC/RagA_CS"/>
</dbReference>
<dbReference type="InterPro" id="IPR039426">
    <property type="entry name" value="TonB-dep_rcpt-like"/>
</dbReference>
<dbReference type="Gene3D" id="2.170.130.10">
    <property type="entry name" value="TonB-dependent receptor, plug domain"/>
    <property type="match status" value="1"/>
</dbReference>
<evidence type="ECO:0000313" key="11">
    <source>
        <dbReference type="Proteomes" id="UP000245379"/>
    </source>
</evidence>
<dbReference type="InterPro" id="IPR008969">
    <property type="entry name" value="CarboxyPept-like_regulatory"/>
</dbReference>
<evidence type="ECO:0000256" key="8">
    <source>
        <dbReference type="SAM" id="SignalP"/>
    </source>
</evidence>
<comment type="caution">
    <text evidence="10">The sequence shown here is derived from an EMBL/GenBank/DDBJ whole genome shotgun (WGS) entry which is preliminary data.</text>
</comment>
<evidence type="ECO:0000256" key="3">
    <source>
        <dbReference type="ARBA" id="ARBA00022452"/>
    </source>
</evidence>
<keyword evidence="3 7" id="KW-1134">Transmembrane beta strand</keyword>
<evidence type="ECO:0000256" key="4">
    <source>
        <dbReference type="ARBA" id="ARBA00022692"/>
    </source>
</evidence>
<dbReference type="PROSITE" id="PS52016">
    <property type="entry name" value="TONB_DEPENDENT_REC_3"/>
    <property type="match status" value="1"/>
</dbReference>
<sequence>MKKLLQSLFILVFFAFGAMAQERTITGTVTSQEDGLPVPGATVRVKEIPNLGTQTGANGKFSLRVPANAKTLVITFLSYETKEFAIPSNNVLNAVLSSDSRSLNEVVVTGYGTQSKKELTGAVSSITGEKIQNLPVQTFDKAMQGRAAGVQVTTNSGQPGSGISVRVRGVGTINGSAEPLYIIDGVQVNAGGLSTATTQNVLGAINPNDIESIQILKDAATAGIYGSQAANGVVVVTTKRGKQGKTAVKLSVQQGVNSQINPYELLNSQQYYELRREAVVNRALRLGNPVATAVTNFNTASFGSATVDPTALTTTDWYNEVFRDANFGEYNLSFSGGNEKTKFFISTNFNNTDGVAIASDYKKGGIRGNIDNQISDKLSLEANLSLTYTKSGGPSTNAGFFTNTPFTGALYIPPYNTVYLPDGSYRNGANLRNAQNVNIIQHLNEELRSTKSIQSISNVALNYKPIPGLTLRAFGGIDFADAANYNYRPTTIPIYAPTGGSGSENSLRNFNFNTSATASYAKSINNDHNFSVLGGFEYRSATQEQLGASAQGFPSPLFVLISSASTPLTTTSTFTQYKIASLIGSLKYDYKSKYLFSGSLRYDGSSRFGNDYKFGLFGGVSGGWRISQEEFLKDSKIVSELKLRGSFGVVGTQPTTDFGALALYGSPGSTGAYNGGGSIRPTQLANPELTWEQTQQTGIGLDFGFLNNRITGAIDIYKKKTTKLLLDRALPSNSGFTSIRENGGRLDGKGLDFELTTVNLDLPNGFKWTTTFNIAFFKNKLIELNNGATRIGNTQIVGYPTNILYTFKYAGVNPADGRPMYYDKNENLTYVPVAGVNADDRIIGYGNPKSFGGFGNTFSFKGFSLDVLFQYQYGNSSYLQTAQILEASGMSIENQVTSQLGRWTVPGQITSVPRAYDGYTEPGGYDPTNLSSRYIQEASYIRLKQVNLSYRLPSSLVSKIGLQGVNVFLQGLNLATITNYRGEDPENTGNNLNGYPQPKTISGGITIDL</sequence>
<accession>A0A317EP64</accession>
<dbReference type="GO" id="GO:0009279">
    <property type="term" value="C:cell outer membrane"/>
    <property type="evidence" value="ECO:0007669"/>
    <property type="project" value="UniProtKB-SubCell"/>
</dbReference>
<evidence type="ECO:0000313" key="10">
    <source>
        <dbReference type="EMBL" id="PWS27977.1"/>
    </source>
</evidence>
<dbReference type="Gene3D" id="2.60.40.1120">
    <property type="entry name" value="Carboxypeptidase-like, regulatory domain"/>
    <property type="match status" value="1"/>
</dbReference>
<dbReference type="Pfam" id="PF07715">
    <property type="entry name" value="Plug"/>
    <property type="match status" value="1"/>
</dbReference>
<evidence type="ECO:0000256" key="5">
    <source>
        <dbReference type="ARBA" id="ARBA00023136"/>
    </source>
</evidence>
<evidence type="ECO:0000256" key="2">
    <source>
        <dbReference type="ARBA" id="ARBA00022448"/>
    </source>
</evidence>
<dbReference type="InterPro" id="IPR037066">
    <property type="entry name" value="Plug_dom_sf"/>
</dbReference>
<comment type="subcellular location">
    <subcellularLocation>
        <location evidence="1 7">Cell outer membrane</location>
        <topology evidence="1 7">Multi-pass membrane protein</topology>
    </subcellularLocation>
</comment>
<dbReference type="Proteomes" id="UP000245379">
    <property type="component" value="Unassembled WGS sequence"/>
</dbReference>
<proteinExistence type="inferred from homology"/>
<dbReference type="Pfam" id="PF13715">
    <property type="entry name" value="CarbopepD_reg_2"/>
    <property type="match status" value="1"/>
</dbReference>
<dbReference type="FunFam" id="2.170.130.10:FF:000008">
    <property type="entry name" value="SusC/RagA family TonB-linked outer membrane protein"/>
    <property type="match status" value="1"/>
</dbReference>
<dbReference type="EMBL" id="QGNZ01000002">
    <property type="protein sequence ID" value="PWS27977.1"/>
    <property type="molecule type" value="Genomic_DNA"/>
</dbReference>
<dbReference type="SUPFAM" id="SSF56935">
    <property type="entry name" value="Porins"/>
    <property type="match status" value="1"/>
</dbReference>
<dbReference type="InterPro" id="IPR036942">
    <property type="entry name" value="Beta-barrel_TonB_sf"/>
</dbReference>
<gene>
    <name evidence="10" type="ORF">DHW03_10465</name>
</gene>
<keyword evidence="10" id="KW-0675">Receptor</keyword>
<keyword evidence="2 7" id="KW-0813">Transport</keyword>
<evidence type="ECO:0000259" key="9">
    <source>
        <dbReference type="Pfam" id="PF07715"/>
    </source>
</evidence>
<dbReference type="AlphaFoldDB" id="A0A317EP64"/>
<evidence type="ECO:0000256" key="7">
    <source>
        <dbReference type="PROSITE-ProRule" id="PRU01360"/>
    </source>
</evidence>
<dbReference type="InterPro" id="IPR012910">
    <property type="entry name" value="Plug_dom"/>
</dbReference>
<dbReference type="InterPro" id="IPR023996">
    <property type="entry name" value="TonB-dep_OMP_SusC/RagA"/>
</dbReference>
<dbReference type="NCBIfam" id="TIGR04057">
    <property type="entry name" value="SusC_RagA_signa"/>
    <property type="match status" value="1"/>
</dbReference>
<feature type="signal peptide" evidence="8">
    <location>
        <begin position="1"/>
        <end position="20"/>
    </location>
</feature>
<keyword evidence="6 7" id="KW-0998">Cell outer membrane</keyword>
<organism evidence="10 11">
    <name type="scientific">Pedobacter yonginense</name>
    <dbReference type="NCBI Taxonomy" id="651869"/>
    <lineage>
        <taxon>Bacteria</taxon>
        <taxon>Pseudomonadati</taxon>
        <taxon>Bacteroidota</taxon>
        <taxon>Sphingobacteriia</taxon>
        <taxon>Sphingobacteriales</taxon>
        <taxon>Sphingobacteriaceae</taxon>
        <taxon>Pedobacter</taxon>
    </lineage>
</organism>
<keyword evidence="11" id="KW-1185">Reference proteome</keyword>
<evidence type="ECO:0000256" key="6">
    <source>
        <dbReference type="ARBA" id="ARBA00023237"/>
    </source>
</evidence>
<dbReference type="RefSeq" id="WP_109925738.1">
    <property type="nucleotide sequence ID" value="NZ_QGNZ01000002.1"/>
</dbReference>
<feature type="chain" id="PRO_5016411367" evidence="8">
    <location>
        <begin position="21"/>
        <end position="1009"/>
    </location>
</feature>
<dbReference type="OrthoDB" id="9768177at2"/>
<dbReference type="SUPFAM" id="SSF49464">
    <property type="entry name" value="Carboxypeptidase regulatory domain-like"/>
    <property type="match status" value="1"/>
</dbReference>
<dbReference type="Gene3D" id="2.40.170.20">
    <property type="entry name" value="TonB-dependent receptor, beta-barrel domain"/>
    <property type="match status" value="1"/>
</dbReference>
<name>A0A317EP64_9SPHI</name>
<feature type="domain" description="TonB-dependent receptor plug" evidence="9">
    <location>
        <begin position="116"/>
        <end position="233"/>
    </location>
</feature>
<keyword evidence="8" id="KW-0732">Signal</keyword>
<dbReference type="NCBIfam" id="TIGR04056">
    <property type="entry name" value="OMP_RagA_SusC"/>
    <property type="match status" value="1"/>
</dbReference>
<keyword evidence="4 7" id="KW-0812">Transmembrane</keyword>
<keyword evidence="5 7" id="KW-0472">Membrane</keyword>
<reference evidence="10 11" key="1">
    <citation type="submission" date="2018-05" db="EMBL/GenBank/DDBJ databases">
        <title>Pedobacter paludis sp. nov., isolated from wetland soil.</title>
        <authorList>
            <person name="Zhang Y."/>
            <person name="Wang G."/>
        </authorList>
    </citation>
    <scope>NUCLEOTIDE SEQUENCE [LARGE SCALE GENOMIC DNA]</scope>
    <source>
        <strain evidence="10 11">KCTC22721</strain>
    </source>
</reference>
<evidence type="ECO:0000256" key="1">
    <source>
        <dbReference type="ARBA" id="ARBA00004571"/>
    </source>
</evidence>